<dbReference type="GO" id="GO:0005978">
    <property type="term" value="P:glycogen biosynthetic process"/>
    <property type="evidence" value="ECO:0007669"/>
    <property type="project" value="UniProtKB-UniRule"/>
</dbReference>
<dbReference type="AlphaFoldDB" id="A0A1W1VLT1"/>
<dbReference type="InterPro" id="IPR006407">
    <property type="entry name" value="GlgB"/>
</dbReference>
<keyword evidence="9" id="KW-0119">Carbohydrate metabolism</keyword>
<keyword evidence="6" id="KW-0328">Glycosyltransferase</keyword>
<evidence type="ECO:0000259" key="11">
    <source>
        <dbReference type="SMART" id="SM00642"/>
    </source>
</evidence>
<dbReference type="NCBIfam" id="TIGR01515">
    <property type="entry name" value="branching_enzym"/>
    <property type="match status" value="1"/>
</dbReference>
<comment type="pathway">
    <text evidence="2">Glycan biosynthesis; glycogen biosynthesis.</text>
</comment>
<keyword evidence="8" id="KW-0320">Glycogen biosynthesis</keyword>
<dbReference type="InterPro" id="IPR006047">
    <property type="entry name" value="GH13_cat_dom"/>
</dbReference>
<dbReference type="FunFam" id="3.20.20.80:FF:000003">
    <property type="entry name" value="1,4-alpha-glucan branching enzyme GlgB"/>
    <property type="match status" value="1"/>
</dbReference>
<evidence type="ECO:0000256" key="4">
    <source>
        <dbReference type="ARBA" id="ARBA00012541"/>
    </source>
</evidence>
<evidence type="ECO:0000313" key="13">
    <source>
        <dbReference type="Proteomes" id="UP000192731"/>
    </source>
</evidence>
<dbReference type="STRING" id="656914.SAMN00017405_0177"/>
<dbReference type="EC" id="2.4.1.18" evidence="4 10"/>
<evidence type="ECO:0000313" key="12">
    <source>
        <dbReference type="EMBL" id="SMB94276.1"/>
    </source>
</evidence>
<evidence type="ECO:0000256" key="2">
    <source>
        <dbReference type="ARBA" id="ARBA00004964"/>
    </source>
</evidence>
<dbReference type="NCBIfam" id="NF003811">
    <property type="entry name" value="PRK05402.1"/>
    <property type="match status" value="1"/>
</dbReference>
<evidence type="ECO:0000256" key="10">
    <source>
        <dbReference type="NCBIfam" id="TIGR01515"/>
    </source>
</evidence>
<dbReference type="InterPro" id="IPR006048">
    <property type="entry name" value="A-amylase/branching_C"/>
</dbReference>
<dbReference type="SMART" id="SM00642">
    <property type="entry name" value="Aamy"/>
    <property type="match status" value="1"/>
</dbReference>
<feature type="domain" description="Glycosyl hydrolase family 13 catalytic" evidence="11">
    <location>
        <begin position="5"/>
        <end position="343"/>
    </location>
</feature>
<dbReference type="GO" id="GO:0043169">
    <property type="term" value="F:cation binding"/>
    <property type="evidence" value="ECO:0007669"/>
    <property type="project" value="InterPro"/>
</dbReference>
<sequence>MEKKKNGDTYNYRELAMHLVEYVKDMGYTHIELLPIMEHPFDGSWGYQITGYFSVTSRFGTPEDFKYFIDKCHQNDIGVILDWVPAHFCKDGHGLARFDGTNIYEKDENEQWGTLNFNYGTPEVVSFLISNAIFWLNEYHIDGLRVDAVASMLYLDYGNQSKWQPNKYGGRENLEAIDFMKKLNEAVFKYFPNALMFAEESTEWPLVTRPTHIGGLGYNYKWNMGWMNDILKYMEMDPIHRKWHHNLLTFSFMYTFSENFLLPLSHDEVVHGKKSLIERMPGDYWKKFAGLRTLYAYMMSHPGKKLLFMGGEFGQFIEWRFYDELDWFLLDYDMHNKCQIYVRDLNKFYLKEKSLYEQDHNWSGFEWIDANNFNQSIIVLMRMAENNDDFLIVVCNFTPVFYEKYRIGVPVLGEYNEVFNSDKDIYGGSNQLNDGVLIADKEKWHNKPYSLELKVPPLACIFLRNIKKEIEIIDPKNIKEEL</sequence>
<dbReference type="Proteomes" id="UP000192731">
    <property type="component" value="Unassembled WGS sequence"/>
</dbReference>
<dbReference type="FunFam" id="2.60.40.1180:FF:000002">
    <property type="entry name" value="1,4-alpha-glucan branching enzyme GlgB"/>
    <property type="match status" value="1"/>
</dbReference>
<keyword evidence="5" id="KW-0321">Glycogen metabolism</keyword>
<dbReference type="CDD" id="cd11322">
    <property type="entry name" value="AmyAc_Glg_BE"/>
    <property type="match status" value="1"/>
</dbReference>
<evidence type="ECO:0000256" key="7">
    <source>
        <dbReference type="ARBA" id="ARBA00022679"/>
    </source>
</evidence>
<dbReference type="Pfam" id="PF00128">
    <property type="entry name" value="Alpha-amylase"/>
    <property type="match status" value="2"/>
</dbReference>
<dbReference type="EMBL" id="FWWT01000022">
    <property type="protein sequence ID" value="SMB94276.1"/>
    <property type="molecule type" value="Genomic_DNA"/>
</dbReference>
<name>A0A1W1VLT1_DESTI</name>
<reference evidence="12 13" key="1">
    <citation type="submission" date="2017-04" db="EMBL/GenBank/DDBJ databases">
        <authorList>
            <person name="Afonso C.L."/>
            <person name="Miller P.J."/>
            <person name="Scott M.A."/>
            <person name="Spackman E."/>
            <person name="Goraichik I."/>
            <person name="Dimitrov K.M."/>
            <person name="Suarez D.L."/>
            <person name="Swayne D.E."/>
        </authorList>
    </citation>
    <scope>NUCLEOTIDE SEQUENCE [LARGE SCALE GENOMIC DNA]</scope>
    <source>
        <strain evidence="12 13">DSM 11270</strain>
    </source>
</reference>
<evidence type="ECO:0000256" key="8">
    <source>
        <dbReference type="ARBA" id="ARBA00023056"/>
    </source>
</evidence>
<organism evidence="12 13">
    <name type="scientific">Desulfonispora thiosulfatigenes DSM 11270</name>
    <dbReference type="NCBI Taxonomy" id="656914"/>
    <lineage>
        <taxon>Bacteria</taxon>
        <taxon>Bacillati</taxon>
        <taxon>Bacillota</taxon>
        <taxon>Clostridia</taxon>
        <taxon>Eubacteriales</taxon>
        <taxon>Peptococcaceae</taxon>
        <taxon>Desulfonispora</taxon>
    </lineage>
</organism>
<comment type="catalytic activity">
    <reaction evidence="1">
        <text>Transfers a segment of a (1-&gt;4)-alpha-D-glucan chain to a primary hydroxy group in a similar glucan chain.</text>
        <dbReference type="EC" id="2.4.1.18"/>
    </reaction>
</comment>
<evidence type="ECO:0000256" key="3">
    <source>
        <dbReference type="ARBA" id="ARBA00009000"/>
    </source>
</evidence>
<dbReference type="InterPro" id="IPR013780">
    <property type="entry name" value="Glyco_hydro_b"/>
</dbReference>
<gene>
    <name evidence="12" type="ORF">SAMN00017405_0177</name>
</gene>
<dbReference type="GO" id="GO:0005829">
    <property type="term" value="C:cytosol"/>
    <property type="evidence" value="ECO:0007669"/>
    <property type="project" value="TreeGrafter"/>
</dbReference>
<dbReference type="SUPFAM" id="SSF51445">
    <property type="entry name" value="(Trans)glycosidases"/>
    <property type="match status" value="1"/>
</dbReference>
<proteinExistence type="inferred from homology"/>
<protein>
    <recommendedName>
        <fullName evidence="4 10">1,4-alpha-glucan branching enzyme</fullName>
        <ecNumber evidence="4 10">2.4.1.18</ecNumber>
    </recommendedName>
</protein>
<keyword evidence="13" id="KW-1185">Reference proteome</keyword>
<evidence type="ECO:0000256" key="5">
    <source>
        <dbReference type="ARBA" id="ARBA00022600"/>
    </source>
</evidence>
<evidence type="ECO:0000256" key="9">
    <source>
        <dbReference type="ARBA" id="ARBA00023277"/>
    </source>
</evidence>
<keyword evidence="7" id="KW-0808">Transferase</keyword>
<comment type="similarity">
    <text evidence="3">Belongs to the glycosyl hydrolase 13 family. GlgB subfamily.</text>
</comment>
<evidence type="ECO:0000256" key="6">
    <source>
        <dbReference type="ARBA" id="ARBA00022676"/>
    </source>
</evidence>
<dbReference type="GO" id="GO:0003844">
    <property type="term" value="F:1,4-alpha-glucan branching enzyme activity"/>
    <property type="evidence" value="ECO:0007669"/>
    <property type="project" value="UniProtKB-UniRule"/>
</dbReference>
<dbReference type="Gene3D" id="3.20.20.80">
    <property type="entry name" value="Glycosidases"/>
    <property type="match status" value="1"/>
</dbReference>
<dbReference type="SUPFAM" id="SSF51011">
    <property type="entry name" value="Glycosyl hydrolase domain"/>
    <property type="match status" value="1"/>
</dbReference>
<dbReference type="NCBIfam" id="NF008967">
    <property type="entry name" value="PRK12313.1"/>
    <property type="match status" value="1"/>
</dbReference>
<dbReference type="PANTHER" id="PTHR43651">
    <property type="entry name" value="1,4-ALPHA-GLUCAN-BRANCHING ENZYME"/>
    <property type="match status" value="1"/>
</dbReference>
<dbReference type="Pfam" id="PF02806">
    <property type="entry name" value="Alpha-amylase_C"/>
    <property type="match status" value="1"/>
</dbReference>
<dbReference type="PANTHER" id="PTHR43651:SF3">
    <property type="entry name" value="1,4-ALPHA-GLUCAN-BRANCHING ENZYME"/>
    <property type="match status" value="1"/>
</dbReference>
<accession>A0A1W1VLT1</accession>
<dbReference type="InterPro" id="IPR017853">
    <property type="entry name" value="GH"/>
</dbReference>
<evidence type="ECO:0000256" key="1">
    <source>
        <dbReference type="ARBA" id="ARBA00000826"/>
    </source>
</evidence>
<dbReference type="Gene3D" id="2.60.40.1180">
    <property type="entry name" value="Golgi alpha-mannosidase II"/>
    <property type="match status" value="1"/>
</dbReference>